<protein>
    <recommendedName>
        <fullName evidence="9">DNA 3'-5' helicase</fullName>
        <ecNumber evidence="9">5.6.2.4</ecNumber>
    </recommendedName>
</protein>
<sequence>MTAAVEAMLDDALLLDLETGPDGAIHKIGAIRADRDFRRQGQFDLRQALTHLTHFASGAERVIGHNLLGHDLPTLRTCAPALALLGLPIVDTLYLSPLVFPQNPYHRLVKDYKLVRDSLADPVQDCRLAARVLREQCEELVRRGASGEADLLRVHHFCFRGATLLEANATGGDGIADVFRLTGASLPSVAEVRDTLLSRWQGRACATAAPGLILAHLSDPDLRPVLAYAAAWIEVAGGSSVLPPWVRHRFPATASLLKSLREVPCEEPDCAWCRETHDPVVQLGRWFGFDRFRAAPATEDGGSLQQAIVSEGIADRPHLAILPTGGGKSLCFQLPALVRHLRRGTLTVVISPLQALMKDQVDNLVKKTGTTAAAAIYGLLTPPERGDVMERVRLGDIAILYISPEQLRNRSVADLLASREIGCWVFDEAHCLSKWGHDFRPDYLYAGRFIRTLAERQGAEPPPVACFTATAKPDVIAEILSYFRDELNQPLHLFESGVERDNLAFEVQLAGRHEKDARIHEILVAHLGEPSPEPDPAAGGAVVYAARRARTEALADRLQRQGWAAEAFHAGLQAPEKKRIQEAFVSGELQVICATNAFGMGVDKEDVRVVIHADIPGSLENYIQEAGRAGRDRQPARCVLLYDEQDVEAQFGMEALSELTRRDIAEILRGLRRAKRDADDLVVVTSGELLRDEELRLGFDAEARDADTRVRIAIAWLERAGLVQRDENRTRVFQGRPAVASMEDAQTRIARLGLSPAQQERWLAILEAMLNADPDEGFTADELARLATFAPPEAEQVPPWDRGETPAQRVMRTLHDMAGAGLLHEGPQLTAFVRHKVKRPSPQILEQVGALERAMLDALREQAPDAETGDWLPLSLRRLNQHLLDAGMDSSPETLRALLKGLAQDGRGLAGARGSLDLRQSDRDHFQVRLHRDWRALCETAERRRAVAGLVLRALLAKLPADAPASAELLVAFGTDELTRALADDLVLRGQVRDPLAAIERALVFLHEHGAIILHGGFAVFRAAMTVRLLPEAKRRRYTKAQYQPLAQHYGERIFQVHVMDAYARLGAEKIRQALGLVTAYFSLGKEAFVKRFFADRREMLQRATTAESFRRVVDTLGSPAQIEIVAAPEDGNRLVLAGPGAGKTRVIVHRCAYLLQVLRVPAHRIILLCFNRSAALELRRRLAELVGDLARGVTVQTYHGFAMRLTGRSYAERSSRAGDERLDFDRVIADAVDLLEGRVDLPGDIGLDDTRARLLAGYRHILVDEYQDIDQDQYRLVAAIAGRTADEDPLTLLAVGDDDQNIYAFRGASLEHIRRFRQDYDAELHYLVENYRSSGHIIAAAGELIAHNRARMKTEQPIRIDRRRADQPPGGRWTDLDPLGKGRVLVLGAADPGRQAAALIARMRELKRLDGQDWRDFAVLARRHEVLWPIRALCEHAGIPAAVPGDLPGLHRIREIDAFLEALKRQGREPIAAGALDALLPERPSLWRTLLERLSADWRAEAGGAEVPASEIAEFCYETLAEQRRERVLGDGVLLTTLHGAKGLEFPHVLIADGGWGSNGGTDREDERRLFYVGMTRARETLTLGQIDGQRHPHIPLLQGDALLRIDTQVDPPPADIIARRDHRLTLEDIDIGYAGRQPPDAAIHARLAALHPDDQLTWRVDQGRLLLLDESSHPVARLSRKAAAAWLQRLDQIEQIQVFAILRRDRAQATPDFAERLRCEHWEVPLAEIRWRPEKTIKNP</sequence>
<dbReference type="CDD" id="cd17932">
    <property type="entry name" value="DEXQc_UvrD"/>
    <property type="match status" value="1"/>
</dbReference>
<dbReference type="InterPro" id="IPR012337">
    <property type="entry name" value="RNaseH-like_sf"/>
</dbReference>
<dbReference type="InterPro" id="IPR014001">
    <property type="entry name" value="Helicase_ATP-bd"/>
</dbReference>
<proteinExistence type="inferred from homology"/>
<evidence type="ECO:0000259" key="11">
    <source>
        <dbReference type="PROSITE" id="PS51192"/>
    </source>
</evidence>
<dbReference type="GO" id="GO:0005737">
    <property type="term" value="C:cytoplasm"/>
    <property type="evidence" value="ECO:0007669"/>
    <property type="project" value="TreeGrafter"/>
</dbReference>
<keyword evidence="4 10" id="KW-0347">Helicase</keyword>
<dbReference type="SMART" id="SM00487">
    <property type="entry name" value="DEXDc"/>
    <property type="match status" value="2"/>
</dbReference>
<dbReference type="InterPro" id="IPR036397">
    <property type="entry name" value="RNaseH_sf"/>
</dbReference>
<comment type="caution">
    <text evidence="14">The sequence shown here is derived from an EMBL/GenBank/DDBJ whole genome shotgun (WGS) entry which is preliminary data.</text>
</comment>
<dbReference type="GO" id="GO:0006310">
    <property type="term" value="P:DNA recombination"/>
    <property type="evidence" value="ECO:0007669"/>
    <property type="project" value="InterPro"/>
</dbReference>
<accession>A0A6M0JVM9</accession>
<dbReference type="SMART" id="SM00490">
    <property type="entry name" value="HELICc"/>
    <property type="match status" value="1"/>
</dbReference>
<evidence type="ECO:0000259" key="12">
    <source>
        <dbReference type="PROSITE" id="PS51194"/>
    </source>
</evidence>
<name>A0A6M0JVM9_9GAMM</name>
<dbReference type="Pfam" id="PF13361">
    <property type="entry name" value="UvrD_C"/>
    <property type="match status" value="1"/>
</dbReference>
<keyword evidence="3 10" id="KW-0378">Hydrolase</keyword>
<dbReference type="InterPro" id="IPR001650">
    <property type="entry name" value="Helicase_C-like"/>
</dbReference>
<keyword evidence="15" id="KW-1185">Reference proteome</keyword>
<evidence type="ECO:0000256" key="6">
    <source>
        <dbReference type="ARBA" id="ARBA00023125"/>
    </source>
</evidence>
<dbReference type="Gene3D" id="1.10.486.10">
    <property type="entry name" value="PCRA, domain 4"/>
    <property type="match status" value="1"/>
</dbReference>
<dbReference type="InterPro" id="IPR004589">
    <property type="entry name" value="DNA_helicase_ATP-dep_RecQ"/>
</dbReference>
<dbReference type="GO" id="GO:0006281">
    <property type="term" value="P:DNA repair"/>
    <property type="evidence" value="ECO:0007669"/>
    <property type="project" value="TreeGrafter"/>
</dbReference>
<reference evidence="14 15" key="1">
    <citation type="submission" date="2020-02" db="EMBL/GenBank/DDBJ databases">
        <title>Genome sequences of Thiorhodococcus mannitoliphagus and Thiorhodococcus minor, purple sulfur photosynthetic bacteria in the gammaproteobacterial family, Chromatiaceae.</title>
        <authorList>
            <person name="Aviles F.A."/>
            <person name="Meyer T.E."/>
            <person name="Kyndt J.A."/>
        </authorList>
    </citation>
    <scope>NUCLEOTIDE SEQUENCE [LARGE SCALE GENOMIC DNA]</scope>
    <source>
        <strain evidence="14 15">DSM 11518</strain>
    </source>
</reference>
<dbReference type="SUPFAM" id="SSF52540">
    <property type="entry name" value="P-loop containing nucleoside triphosphate hydrolases"/>
    <property type="match status" value="2"/>
</dbReference>
<comment type="similarity">
    <text evidence="1">Belongs to the helicase family. RecQ subfamily.</text>
</comment>
<dbReference type="GO" id="GO:0016787">
    <property type="term" value="F:hydrolase activity"/>
    <property type="evidence" value="ECO:0007669"/>
    <property type="project" value="UniProtKB-UniRule"/>
</dbReference>
<feature type="binding site" evidence="10">
    <location>
        <begin position="1138"/>
        <end position="1145"/>
    </location>
    <ligand>
        <name>ATP</name>
        <dbReference type="ChEBI" id="CHEBI:30616"/>
    </ligand>
</feature>
<evidence type="ECO:0000313" key="15">
    <source>
        <dbReference type="Proteomes" id="UP000483379"/>
    </source>
</evidence>
<dbReference type="GO" id="GO:0005524">
    <property type="term" value="F:ATP binding"/>
    <property type="evidence" value="ECO:0007669"/>
    <property type="project" value="UniProtKB-UniRule"/>
</dbReference>
<dbReference type="SUPFAM" id="SSF53098">
    <property type="entry name" value="Ribonuclease H-like"/>
    <property type="match status" value="1"/>
</dbReference>
<feature type="domain" description="Helicase C-terminal" evidence="12">
    <location>
        <begin position="518"/>
        <end position="675"/>
    </location>
</feature>
<dbReference type="GO" id="GO:0030894">
    <property type="term" value="C:replisome"/>
    <property type="evidence" value="ECO:0007669"/>
    <property type="project" value="TreeGrafter"/>
</dbReference>
<dbReference type="GO" id="GO:0009378">
    <property type="term" value="F:four-way junction helicase activity"/>
    <property type="evidence" value="ECO:0007669"/>
    <property type="project" value="TreeGrafter"/>
</dbReference>
<dbReference type="EMBL" id="JAAIJQ010000014">
    <property type="protein sequence ID" value="NEV61592.1"/>
    <property type="molecule type" value="Genomic_DNA"/>
</dbReference>
<dbReference type="InterPro" id="IPR011545">
    <property type="entry name" value="DEAD/DEAH_box_helicase_dom"/>
</dbReference>
<dbReference type="EC" id="5.6.2.4" evidence="9"/>
<evidence type="ECO:0000259" key="13">
    <source>
        <dbReference type="PROSITE" id="PS51198"/>
    </source>
</evidence>
<dbReference type="NCBIfam" id="TIGR00614">
    <property type="entry name" value="recQ_fam"/>
    <property type="match status" value="1"/>
</dbReference>
<feature type="domain" description="Helicase ATP-binding" evidence="11">
    <location>
        <begin position="309"/>
        <end position="489"/>
    </location>
</feature>
<keyword evidence="7" id="KW-0413">Isomerase</keyword>
<dbReference type="GO" id="GO:0043590">
    <property type="term" value="C:bacterial nucleoid"/>
    <property type="evidence" value="ECO:0007669"/>
    <property type="project" value="TreeGrafter"/>
</dbReference>
<dbReference type="GO" id="GO:0003677">
    <property type="term" value="F:DNA binding"/>
    <property type="evidence" value="ECO:0007669"/>
    <property type="project" value="UniProtKB-KW"/>
</dbReference>
<dbReference type="RefSeq" id="WP_164451968.1">
    <property type="nucleotide sequence ID" value="NZ_JAAIJQ010000014.1"/>
</dbReference>
<evidence type="ECO:0000256" key="7">
    <source>
        <dbReference type="ARBA" id="ARBA00023235"/>
    </source>
</evidence>
<evidence type="ECO:0000256" key="3">
    <source>
        <dbReference type="ARBA" id="ARBA00022801"/>
    </source>
</evidence>
<dbReference type="InterPro" id="IPR014017">
    <property type="entry name" value="DNA_helicase_UvrD-like_C"/>
</dbReference>
<dbReference type="PANTHER" id="PTHR13710">
    <property type="entry name" value="DNA HELICASE RECQ FAMILY MEMBER"/>
    <property type="match status" value="1"/>
</dbReference>
<evidence type="ECO:0000256" key="10">
    <source>
        <dbReference type="PROSITE-ProRule" id="PRU00560"/>
    </source>
</evidence>
<dbReference type="Proteomes" id="UP000483379">
    <property type="component" value="Unassembled WGS sequence"/>
</dbReference>
<keyword evidence="5 10" id="KW-0067">ATP-binding</keyword>
<feature type="domain" description="UvrD-like helicase ATP-binding" evidence="13">
    <location>
        <begin position="1117"/>
        <end position="1335"/>
    </location>
</feature>
<comment type="catalytic activity">
    <reaction evidence="8">
        <text>Couples ATP hydrolysis with the unwinding of duplex DNA by translocating in the 3'-5' direction.</text>
        <dbReference type="EC" id="5.6.2.4"/>
    </reaction>
</comment>
<evidence type="ECO:0000256" key="2">
    <source>
        <dbReference type="ARBA" id="ARBA00022741"/>
    </source>
</evidence>
<dbReference type="Pfam" id="PF13245">
    <property type="entry name" value="AAA_19"/>
    <property type="match status" value="1"/>
</dbReference>
<keyword evidence="2 10" id="KW-0547">Nucleotide-binding</keyword>
<evidence type="ECO:0000256" key="9">
    <source>
        <dbReference type="ARBA" id="ARBA00034808"/>
    </source>
</evidence>
<dbReference type="Gene3D" id="3.30.420.10">
    <property type="entry name" value="Ribonuclease H-like superfamily/Ribonuclease H"/>
    <property type="match status" value="1"/>
</dbReference>
<dbReference type="Gene3D" id="3.40.50.300">
    <property type="entry name" value="P-loop containing nucleotide triphosphate hydrolases"/>
    <property type="match status" value="5"/>
</dbReference>
<evidence type="ECO:0000313" key="14">
    <source>
        <dbReference type="EMBL" id="NEV61592.1"/>
    </source>
</evidence>
<evidence type="ECO:0000256" key="4">
    <source>
        <dbReference type="ARBA" id="ARBA00022806"/>
    </source>
</evidence>
<dbReference type="InterPro" id="IPR027417">
    <property type="entry name" value="P-loop_NTPase"/>
</dbReference>
<dbReference type="PROSITE" id="PS51194">
    <property type="entry name" value="HELICASE_CTER"/>
    <property type="match status" value="1"/>
</dbReference>
<dbReference type="GO" id="GO:0043138">
    <property type="term" value="F:3'-5' DNA helicase activity"/>
    <property type="evidence" value="ECO:0007669"/>
    <property type="project" value="UniProtKB-EC"/>
</dbReference>
<dbReference type="PANTHER" id="PTHR13710:SF105">
    <property type="entry name" value="ATP-DEPENDENT DNA HELICASE Q1"/>
    <property type="match status" value="1"/>
</dbReference>
<organism evidence="14 15">
    <name type="scientific">Thiorhodococcus minor</name>
    <dbReference type="NCBI Taxonomy" id="57489"/>
    <lineage>
        <taxon>Bacteria</taxon>
        <taxon>Pseudomonadati</taxon>
        <taxon>Pseudomonadota</taxon>
        <taxon>Gammaproteobacteria</taxon>
        <taxon>Chromatiales</taxon>
        <taxon>Chromatiaceae</taxon>
        <taxon>Thiorhodococcus</taxon>
    </lineage>
</organism>
<keyword evidence="6" id="KW-0238">DNA-binding</keyword>
<dbReference type="InterPro" id="IPR014016">
    <property type="entry name" value="UvrD-like_ATP-bd"/>
</dbReference>
<evidence type="ECO:0000256" key="1">
    <source>
        <dbReference type="ARBA" id="ARBA00005446"/>
    </source>
</evidence>
<evidence type="ECO:0000256" key="8">
    <source>
        <dbReference type="ARBA" id="ARBA00034617"/>
    </source>
</evidence>
<dbReference type="PROSITE" id="PS51198">
    <property type="entry name" value="UVRD_HELICASE_ATP_BIND"/>
    <property type="match status" value="1"/>
</dbReference>
<dbReference type="Pfam" id="PF00271">
    <property type="entry name" value="Helicase_C"/>
    <property type="match status" value="1"/>
</dbReference>
<evidence type="ECO:0000256" key="5">
    <source>
        <dbReference type="ARBA" id="ARBA00022840"/>
    </source>
</evidence>
<dbReference type="PROSITE" id="PS51192">
    <property type="entry name" value="HELICASE_ATP_BIND_1"/>
    <property type="match status" value="1"/>
</dbReference>
<gene>
    <name evidence="14" type="ORF">G3446_06755</name>
</gene>
<dbReference type="Pfam" id="PF00270">
    <property type="entry name" value="DEAD"/>
    <property type="match status" value="1"/>
</dbReference>